<dbReference type="RefSeq" id="XP_002683393.1">
    <property type="nucleotide sequence ID" value="XM_002683347.1"/>
</dbReference>
<gene>
    <name evidence="1" type="ORF">NAEGRDRAFT_61158</name>
</gene>
<proteinExistence type="predicted"/>
<evidence type="ECO:0000313" key="1">
    <source>
        <dbReference type="EMBL" id="EFC50649.1"/>
    </source>
</evidence>
<dbReference type="GeneID" id="8863765"/>
<dbReference type="EMBL" id="GG738845">
    <property type="protein sequence ID" value="EFC50649.1"/>
    <property type="molecule type" value="Genomic_DNA"/>
</dbReference>
<dbReference type="InParanoid" id="D2UXK6"/>
<sequence length="560" mass="65455">MPQKEPKNTRKAIKKADLAELDKQYLFEINVKLQQRRVDLIQEALSDLKKSPLLEFPIEYFVQSPEIIRSYTFVDTDSMLYIFKYCYSKFIYIFKLKPSLLGRLVDILKLILNCFLEQICSLDKLTLMESLINIYEDIGNLLHEKLDILDTYKIVDLLTTILNRSSSTILMDCIEKLSPILENFLFDNNLYLCFPQIHKQVLNQVQRFENKACNNFNTLPEIEKSFKLLEQLMDEDCDVLPDAEAHLSRLRNIFLILPHTFDARILERYMQELFITSEFLEDSCRELLLDLLSCNNKDIRSYAIKFIAEDQHVFLEKLASEDIFYLISLHSIELEESVKTTLDIVQNSPCSIRGFLPNLPLLQCTIKYSENILSAKDSLDEVTSTLQLFERLMTKEELLAYHTRFLFHKYKWIRETASVNLKSLFILDLKTENYIELKEGDPFLSCYLEDVDRFFDSPIPNDSFDIDIESLVSLMRDTEDSLILKSVANQLCTLLRIQPLNSKILSKEVAEIVLNRTLENISKELLVLLILIFDNKEFAMEESKLSSLYKCKLIGHILFS</sequence>
<protein>
    <submittedName>
        <fullName evidence="1">Predicted protein</fullName>
    </submittedName>
</protein>
<name>D2UXK6_NAEGR</name>
<reference evidence="1 2" key="1">
    <citation type="journal article" date="2010" name="Cell">
        <title>The genome of Naegleria gruberi illuminates early eukaryotic versatility.</title>
        <authorList>
            <person name="Fritz-Laylin L.K."/>
            <person name="Prochnik S.E."/>
            <person name="Ginger M.L."/>
            <person name="Dacks J.B."/>
            <person name="Carpenter M.L."/>
            <person name="Field M.C."/>
            <person name="Kuo A."/>
            <person name="Paredez A."/>
            <person name="Chapman J."/>
            <person name="Pham J."/>
            <person name="Shu S."/>
            <person name="Neupane R."/>
            <person name="Cipriano M."/>
            <person name="Mancuso J."/>
            <person name="Tu H."/>
            <person name="Salamov A."/>
            <person name="Lindquist E."/>
            <person name="Shapiro H."/>
            <person name="Lucas S."/>
            <person name="Grigoriev I.V."/>
            <person name="Cande W.Z."/>
            <person name="Fulton C."/>
            <person name="Rokhsar D.S."/>
            <person name="Dawson S.C."/>
        </authorList>
    </citation>
    <scope>NUCLEOTIDE SEQUENCE [LARGE SCALE GENOMIC DNA]</scope>
    <source>
        <strain evidence="1 2">NEG-M</strain>
    </source>
</reference>
<dbReference type="KEGG" id="ngr:NAEGRDRAFT_61158"/>
<dbReference type="Proteomes" id="UP000006671">
    <property type="component" value="Unassembled WGS sequence"/>
</dbReference>
<dbReference type="AlphaFoldDB" id="D2UXK6"/>
<organism evidence="2">
    <name type="scientific">Naegleria gruberi</name>
    <name type="common">Amoeba</name>
    <dbReference type="NCBI Taxonomy" id="5762"/>
    <lineage>
        <taxon>Eukaryota</taxon>
        <taxon>Discoba</taxon>
        <taxon>Heterolobosea</taxon>
        <taxon>Tetramitia</taxon>
        <taxon>Eutetramitia</taxon>
        <taxon>Vahlkampfiidae</taxon>
        <taxon>Naegleria</taxon>
    </lineage>
</organism>
<evidence type="ECO:0000313" key="2">
    <source>
        <dbReference type="Proteomes" id="UP000006671"/>
    </source>
</evidence>
<accession>D2UXK6</accession>
<dbReference type="VEuPathDB" id="AmoebaDB:NAEGRDRAFT_61158"/>
<keyword evidence="2" id="KW-1185">Reference proteome</keyword>